<reference evidence="3" key="1">
    <citation type="submission" date="2015-12" db="EMBL/GenBank/DDBJ databases">
        <title>Complete genome sequences of two moderately thermophilic Paenibacillus species.</title>
        <authorList>
            <person name="Butler R.III."/>
            <person name="Wang J."/>
            <person name="Stark B.C."/>
            <person name="Pombert J.-F."/>
        </authorList>
    </citation>
    <scope>NUCLEOTIDE SEQUENCE [LARGE SCALE GENOMIC DNA]</scope>
    <source>
        <strain evidence="3">32O-Y</strain>
    </source>
</reference>
<gene>
    <name evidence="2" type="ORF">IJ22_20850</name>
</gene>
<dbReference type="Pfam" id="PF13672">
    <property type="entry name" value="PP2C_2"/>
    <property type="match status" value="1"/>
</dbReference>
<dbReference type="PATRIC" id="fig|162209.4.peg.2211"/>
<dbReference type="SUPFAM" id="SSF81606">
    <property type="entry name" value="PP2C-like"/>
    <property type="match status" value="1"/>
</dbReference>
<dbReference type="SMART" id="SM00332">
    <property type="entry name" value="PP2Cc"/>
    <property type="match status" value="1"/>
</dbReference>
<dbReference type="Gene3D" id="3.60.40.10">
    <property type="entry name" value="PPM-type phosphatase domain"/>
    <property type="match status" value="1"/>
</dbReference>
<dbReference type="PROSITE" id="PS51746">
    <property type="entry name" value="PPM_2"/>
    <property type="match status" value="1"/>
</dbReference>
<organism evidence="2 3">
    <name type="scientific">Paenibacillus naphthalenovorans</name>
    <dbReference type="NCBI Taxonomy" id="162209"/>
    <lineage>
        <taxon>Bacteria</taxon>
        <taxon>Bacillati</taxon>
        <taxon>Bacillota</taxon>
        <taxon>Bacilli</taxon>
        <taxon>Bacillales</taxon>
        <taxon>Paenibacillaceae</taxon>
        <taxon>Paenibacillus</taxon>
    </lineage>
</organism>
<feature type="domain" description="PPM-type phosphatase" evidence="1">
    <location>
        <begin position="10"/>
        <end position="261"/>
    </location>
</feature>
<dbReference type="CDD" id="cd00143">
    <property type="entry name" value="PP2Cc"/>
    <property type="match status" value="1"/>
</dbReference>
<name>A0A0U2IMD0_9BACL</name>
<dbReference type="STRING" id="162209.IJ22_20850"/>
<dbReference type="KEGG" id="pnp:IJ22_20850"/>
<dbReference type="InterPro" id="IPR001932">
    <property type="entry name" value="PPM-type_phosphatase-like_dom"/>
</dbReference>
<dbReference type="EMBL" id="CP013652">
    <property type="protein sequence ID" value="ALS22459.1"/>
    <property type="molecule type" value="Genomic_DNA"/>
</dbReference>
<dbReference type="OrthoDB" id="9801841at2"/>
<evidence type="ECO:0000313" key="3">
    <source>
        <dbReference type="Proteomes" id="UP000061660"/>
    </source>
</evidence>
<dbReference type="InterPro" id="IPR036457">
    <property type="entry name" value="PPM-type-like_dom_sf"/>
</dbReference>
<reference evidence="2 3" key="2">
    <citation type="journal article" date="2016" name="Genome Announc.">
        <title>Complete Genome Sequences of Two Interactive Moderate Thermophiles, Paenibacillus napthalenovorans 32O-Y and Paenibacillus sp. 32O-W.</title>
        <authorList>
            <person name="Butler R.R.III."/>
            <person name="Wang J."/>
            <person name="Stark B.C."/>
            <person name="Pombert J.F."/>
        </authorList>
    </citation>
    <scope>NUCLEOTIDE SEQUENCE [LARGE SCALE GENOMIC DNA]</scope>
    <source>
        <strain evidence="2 3">32O-Y</strain>
    </source>
</reference>
<sequence>MKKTIAVHWRYGAATHSGWFRTWNEDRSLLRMGTSREGKPYAAAAIADGMGGTADGGWASEIAVQRVKAWFDNRLPQLVSADALTALAQEGEALFRSINREIRDAAIQRNDALGTTLTLLLLVEPVYTIVHVGDCRIYRLKPNGQCGRLTRDHSWAAEQVRRGRMSAKRARTHPKRHVLLQSLGMRKDPDIYIRSGLYSAHTLFLVTSDGFHNLYSDPSVASMLRKLRQSGMDAQEMCDELLSRALSKKSEDNISLLLLEPSGTAPVSVRRRVNVHFQLSILFLKRMLGVFSVILRKWKSGFQ</sequence>
<proteinExistence type="predicted"/>
<evidence type="ECO:0000313" key="2">
    <source>
        <dbReference type="EMBL" id="ALS22459.1"/>
    </source>
</evidence>
<keyword evidence="3" id="KW-1185">Reference proteome</keyword>
<dbReference type="SMART" id="SM00331">
    <property type="entry name" value="PP2C_SIG"/>
    <property type="match status" value="1"/>
</dbReference>
<protein>
    <submittedName>
        <fullName evidence="2">PPM-type phosphatase domain-containing protein</fullName>
    </submittedName>
</protein>
<dbReference type="RefSeq" id="WP_062408719.1">
    <property type="nucleotide sequence ID" value="NZ_CP013652.1"/>
</dbReference>
<evidence type="ECO:0000259" key="1">
    <source>
        <dbReference type="PROSITE" id="PS51746"/>
    </source>
</evidence>
<accession>A0A0U2IMD0</accession>
<dbReference type="Proteomes" id="UP000061660">
    <property type="component" value="Chromosome"/>
</dbReference>
<dbReference type="AlphaFoldDB" id="A0A0U2IMD0"/>